<feature type="coiled-coil region" evidence="1">
    <location>
        <begin position="524"/>
        <end position="551"/>
    </location>
</feature>
<evidence type="ECO:0000259" key="3">
    <source>
        <dbReference type="PROSITE" id="PS51688"/>
    </source>
</evidence>
<reference evidence="4" key="2">
    <citation type="submission" date="2020-09" db="EMBL/GenBank/DDBJ databases">
        <authorList>
            <person name="Sun Q."/>
            <person name="Zhou Y."/>
        </authorList>
    </citation>
    <scope>NUCLEOTIDE SEQUENCE</scope>
    <source>
        <strain evidence="4">CGMCC 1.12751</strain>
    </source>
</reference>
<evidence type="ECO:0000313" key="5">
    <source>
        <dbReference type="Proteomes" id="UP000625976"/>
    </source>
</evidence>
<dbReference type="Pfam" id="PF13884">
    <property type="entry name" value="Peptidase_S74"/>
    <property type="match status" value="1"/>
</dbReference>
<evidence type="ECO:0000256" key="2">
    <source>
        <dbReference type="SAM" id="SignalP"/>
    </source>
</evidence>
<feature type="chain" id="PRO_5037389393" description="Peptidase S74 domain-containing protein" evidence="2">
    <location>
        <begin position="20"/>
        <end position="552"/>
    </location>
</feature>
<proteinExistence type="predicted"/>
<accession>A0A917GG45</accession>
<dbReference type="EMBL" id="BMFQ01000002">
    <property type="protein sequence ID" value="GGG44464.1"/>
    <property type="molecule type" value="Genomic_DNA"/>
</dbReference>
<dbReference type="InterPro" id="IPR030392">
    <property type="entry name" value="S74_ICA"/>
</dbReference>
<name>A0A917GG45_9FLAO</name>
<protein>
    <recommendedName>
        <fullName evidence="3">Peptidase S74 domain-containing protein</fullName>
    </recommendedName>
</protein>
<feature type="signal peptide" evidence="2">
    <location>
        <begin position="1"/>
        <end position="19"/>
    </location>
</feature>
<organism evidence="4 5">
    <name type="scientific">Bizionia arctica</name>
    <dbReference type="NCBI Taxonomy" id="1495645"/>
    <lineage>
        <taxon>Bacteria</taxon>
        <taxon>Pseudomonadati</taxon>
        <taxon>Bacteroidota</taxon>
        <taxon>Flavobacteriia</taxon>
        <taxon>Flavobacteriales</taxon>
        <taxon>Flavobacteriaceae</taxon>
        <taxon>Bizionia</taxon>
    </lineage>
</organism>
<dbReference type="Proteomes" id="UP000625976">
    <property type="component" value="Unassembled WGS sequence"/>
</dbReference>
<keyword evidence="5" id="KW-1185">Reference proteome</keyword>
<comment type="caution">
    <text evidence="4">The sequence shown here is derived from an EMBL/GenBank/DDBJ whole genome shotgun (WGS) entry which is preliminary data.</text>
</comment>
<sequence length="552" mass="58490">MKTTLTIIICMFLSLLTQAQNGINYKAVIKDDLGNVIANDLIQIQFTILAGASNVYRETHSPTTDSNGIVMVNIGEGTLISGNFTSIDWGSDDHFLNVQLNTGTGLTDMGTTQFKTVPYAITAGNIELPYYDETSEVGAAFQVHNDFGSSRYGLAGSVGTDGEILPANNAGVLGQGVEAHGVYGVSKTSFFAGVQGVSESVEGVGVQGYGYGGGVGGHFYTTSTGVAALTTGRGNVGIGINEPEMKLHVGGDLFIQTNLGELVMGFPDNGNQWQFSTQGNGANLQIRSKVDGSDTFTTRFRMTQEGNFGIGTIAPSTKLHIVGGLDASLTDGSGYMVLGNETGLNVVIDENEIIARSNGSASTLYLQKEGGNISVGDNGANVGINGIPTARLEVFQDGQSVGTGLRFDDGTANSDWNITHGYSLRFHYGGTLKAAISASTGAYVASSDINLKSDIQGMPTVLDRVEKLRPSTYYYKDDESRKQALGFIAQEVNSIFPEVVHFSEADGLYGIDYAAFGVISIKAIQELQAIVEDQQKQIDELKALVQSQLNKN</sequence>
<evidence type="ECO:0000313" key="4">
    <source>
        <dbReference type="EMBL" id="GGG44464.1"/>
    </source>
</evidence>
<dbReference type="PROSITE" id="PS51688">
    <property type="entry name" value="ICA"/>
    <property type="match status" value="1"/>
</dbReference>
<gene>
    <name evidence="4" type="ORF">GCM10010976_15070</name>
</gene>
<feature type="domain" description="Peptidase S74" evidence="3">
    <location>
        <begin position="447"/>
        <end position="538"/>
    </location>
</feature>
<evidence type="ECO:0000256" key="1">
    <source>
        <dbReference type="SAM" id="Coils"/>
    </source>
</evidence>
<keyword evidence="1" id="KW-0175">Coiled coil</keyword>
<keyword evidence="2" id="KW-0732">Signal</keyword>
<dbReference type="AlphaFoldDB" id="A0A917GG45"/>
<dbReference type="RefSeq" id="WP_188463465.1">
    <property type="nucleotide sequence ID" value="NZ_BMFQ01000002.1"/>
</dbReference>
<reference evidence="4" key="1">
    <citation type="journal article" date="2014" name="Int. J. Syst. Evol. Microbiol.">
        <title>Complete genome sequence of Corynebacterium casei LMG S-19264T (=DSM 44701T), isolated from a smear-ripened cheese.</title>
        <authorList>
            <consortium name="US DOE Joint Genome Institute (JGI-PGF)"/>
            <person name="Walter F."/>
            <person name="Albersmeier A."/>
            <person name="Kalinowski J."/>
            <person name="Ruckert C."/>
        </authorList>
    </citation>
    <scope>NUCLEOTIDE SEQUENCE</scope>
    <source>
        <strain evidence="4">CGMCC 1.12751</strain>
    </source>
</reference>